<dbReference type="EMBL" id="ABDF02000081">
    <property type="protein sequence ID" value="EHK20198.1"/>
    <property type="molecule type" value="Genomic_DNA"/>
</dbReference>
<dbReference type="InterPro" id="IPR051783">
    <property type="entry name" value="NAD(P)-dependent_oxidoreduct"/>
</dbReference>
<dbReference type="Gene3D" id="3.40.50.720">
    <property type="entry name" value="NAD(P)-binding Rossmann-like Domain"/>
    <property type="match status" value="1"/>
</dbReference>
<dbReference type="eggNOG" id="ENOG502S4U3">
    <property type="taxonomic scope" value="Eukaryota"/>
</dbReference>
<dbReference type="Proteomes" id="UP000007115">
    <property type="component" value="Unassembled WGS sequence"/>
</dbReference>
<dbReference type="AlphaFoldDB" id="G9MZZ3"/>
<comment type="caution">
    <text evidence="2">The sequence shown here is derived from an EMBL/GenBank/DDBJ whole genome shotgun (WGS) entry which is preliminary data.</text>
</comment>
<evidence type="ECO:0000259" key="1">
    <source>
        <dbReference type="Pfam" id="PF01370"/>
    </source>
</evidence>
<dbReference type="OrthoDB" id="2735536at2759"/>
<reference evidence="2 3" key="1">
    <citation type="journal article" date="2011" name="Genome Biol.">
        <title>Comparative genome sequence analysis underscores mycoparasitism as the ancestral life style of Trichoderma.</title>
        <authorList>
            <person name="Kubicek C.P."/>
            <person name="Herrera-Estrella A."/>
            <person name="Seidl-Seiboth V."/>
            <person name="Martinez D.A."/>
            <person name="Druzhinina I.S."/>
            <person name="Thon M."/>
            <person name="Zeilinger S."/>
            <person name="Casas-Flores S."/>
            <person name="Horwitz B.A."/>
            <person name="Mukherjee P.K."/>
            <person name="Mukherjee M."/>
            <person name="Kredics L."/>
            <person name="Alcaraz L.D."/>
            <person name="Aerts A."/>
            <person name="Antal Z."/>
            <person name="Atanasova L."/>
            <person name="Cervantes-Badillo M.G."/>
            <person name="Challacombe J."/>
            <person name="Chertkov O."/>
            <person name="McCluskey K."/>
            <person name="Coulpier F."/>
            <person name="Deshpande N."/>
            <person name="von Doehren H."/>
            <person name="Ebbole D.J."/>
            <person name="Esquivel-Naranjo E.U."/>
            <person name="Fekete E."/>
            <person name="Flipphi M."/>
            <person name="Glaser F."/>
            <person name="Gomez-Rodriguez E.Y."/>
            <person name="Gruber S."/>
            <person name="Han C."/>
            <person name="Henrissat B."/>
            <person name="Hermosa R."/>
            <person name="Hernandez-Onate M."/>
            <person name="Karaffa L."/>
            <person name="Kosti I."/>
            <person name="Le Crom S."/>
            <person name="Lindquist E."/>
            <person name="Lucas S."/>
            <person name="Luebeck M."/>
            <person name="Luebeck P.S."/>
            <person name="Margeot A."/>
            <person name="Metz B."/>
            <person name="Misra M."/>
            <person name="Nevalainen H."/>
            <person name="Omann M."/>
            <person name="Packer N."/>
            <person name="Perrone G."/>
            <person name="Uresti-Rivera E.E."/>
            <person name="Salamov A."/>
            <person name="Schmoll M."/>
            <person name="Seiboth B."/>
            <person name="Shapiro H."/>
            <person name="Sukno S."/>
            <person name="Tamayo-Ramos J.A."/>
            <person name="Tisch D."/>
            <person name="Wiest A."/>
            <person name="Wilkinson H.H."/>
            <person name="Zhang M."/>
            <person name="Coutinho P.M."/>
            <person name="Kenerley C.M."/>
            <person name="Monte E."/>
            <person name="Baker S.E."/>
            <person name="Grigoriev I.V."/>
        </authorList>
    </citation>
    <scope>NUCLEOTIDE SEQUENCE [LARGE SCALE GENOMIC DNA]</scope>
    <source>
        <strain evidence="3">Gv29-8 / FGSC 10586</strain>
    </source>
</reference>
<dbReference type="InParanoid" id="G9MZZ3"/>
<dbReference type="InterPro" id="IPR001509">
    <property type="entry name" value="Epimerase_deHydtase"/>
</dbReference>
<dbReference type="VEuPathDB" id="FungiDB:TRIVIDRAFT_48167"/>
<dbReference type="Pfam" id="PF01370">
    <property type="entry name" value="Epimerase"/>
    <property type="match status" value="1"/>
</dbReference>
<dbReference type="HOGENOM" id="CLU_685169_0_0_1"/>
<gene>
    <name evidence="2" type="ORF">TRIVIDRAFT_48167</name>
</gene>
<name>G9MZZ3_HYPVG</name>
<dbReference type="InterPro" id="IPR036291">
    <property type="entry name" value="NAD(P)-bd_dom_sf"/>
</dbReference>
<dbReference type="GO" id="GO:0005737">
    <property type="term" value="C:cytoplasm"/>
    <property type="evidence" value="ECO:0007669"/>
    <property type="project" value="TreeGrafter"/>
</dbReference>
<dbReference type="GeneID" id="25794751"/>
<proteinExistence type="predicted"/>
<evidence type="ECO:0000313" key="3">
    <source>
        <dbReference type="Proteomes" id="UP000007115"/>
    </source>
</evidence>
<protein>
    <recommendedName>
        <fullName evidence="1">NAD-dependent epimerase/dehydratase domain-containing protein</fullName>
    </recommendedName>
</protein>
<sequence length="359" mass="39517">MATELHADQPNQARTVFVTGANGYIGASVCRAFVGAGWRTFGLVRKLEAVDDLVAAEVIPVVGDFADLSFLDSVYEKAIVFDCIISCTESLSGYSDHFLNVMSLVKVLAERSKRNGVRSLVLWSSGCKDYGTTDVHGSPTLFPHTETSPTNPPQFLRQRTENCLRIFDYSDIFDAALLRPTSVFGRSGSYYGAMLSWVAVEAAAKANTLKIPVNPDSIMHATHVDDCGAAYLAIAAHANRKEVAGKTFNISGYRYETAREVGEALAKEYGFKGGVEFVPLAEAASSFPEGLQIVFNFSQWVSSEHIRQLTGWKDHRPLFSQNLSTYRQAYEAAHRRGNSNILAIESRMSNNFGRYGSEY</sequence>
<dbReference type="PANTHER" id="PTHR48079:SF6">
    <property type="entry name" value="NAD(P)-BINDING DOMAIN-CONTAINING PROTEIN-RELATED"/>
    <property type="match status" value="1"/>
</dbReference>
<evidence type="ECO:0000313" key="2">
    <source>
        <dbReference type="EMBL" id="EHK20198.1"/>
    </source>
</evidence>
<dbReference type="OMA" id="RAGWNTY"/>
<keyword evidence="3" id="KW-1185">Reference proteome</keyword>
<dbReference type="RefSeq" id="XP_013954391.1">
    <property type="nucleotide sequence ID" value="XM_014098916.1"/>
</dbReference>
<dbReference type="GO" id="GO:0004029">
    <property type="term" value="F:aldehyde dehydrogenase (NAD+) activity"/>
    <property type="evidence" value="ECO:0007669"/>
    <property type="project" value="TreeGrafter"/>
</dbReference>
<feature type="domain" description="NAD-dependent epimerase/dehydratase" evidence="1">
    <location>
        <begin position="16"/>
        <end position="250"/>
    </location>
</feature>
<dbReference type="PANTHER" id="PTHR48079">
    <property type="entry name" value="PROTEIN YEEZ"/>
    <property type="match status" value="1"/>
</dbReference>
<accession>G9MZZ3</accession>
<dbReference type="SUPFAM" id="SSF51735">
    <property type="entry name" value="NAD(P)-binding Rossmann-fold domains"/>
    <property type="match status" value="1"/>
</dbReference>
<organism evidence="2 3">
    <name type="scientific">Hypocrea virens (strain Gv29-8 / FGSC 10586)</name>
    <name type="common">Gliocladium virens</name>
    <name type="synonym">Trichoderma virens</name>
    <dbReference type="NCBI Taxonomy" id="413071"/>
    <lineage>
        <taxon>Eukaryota</taxon>
        <taxon>Fungi</taxon>
        <taxon>Dikarya</taxon>
        <taxon>Ascomycota</taxon>
        <taxon>Pezizomycotina</taxon>
        <taxon>Sordariomycetes</taxon>
        <taxon>Hypocreomycetidae</taxon>
        <taxon>Hypocreales</taxon>
        <taxon>Hypocreaceae</taxon>
        <taxon>Trichoderma</taxon>
    </lineage>
</organism>